<evidence type="ECO:0000256" key="3">
    <source>
        <dbReference type="ARBA" id="ARBA00023004"/>
    </source>
</evidence>
<dbReference type="GO" id="GO:0046872">
    <property type="term" value="F:metal ion binding"/>
    <property type="evidence" value="ECO:0007669"/>
    <property type="project" value="UniProtKB-KW"/>
</dbReference>
<proteinExistence type="predicted"/>
<dbReference type="Gene3D" id="2.120.10.30">
    <property type="entry name" value="TolB, C-terminal domain"/>
    <property type="match status" value="1"/>
</dbReference>
<accession>A0A382CI45</accession>
<evidence type="ECO:0000259" key="4">
    <source>
        <dbReference type="PROSITE" id="PS51007"/>
    </source>
</evidence>
<evidence type="ECO:0000256" key="2">
    <source>
        <dbReference type="ARBA" id="ARBA00022723"/>
    </source>
</evidence>
<dbReference type="Gene3D" id="1.10.760.10">
    <property type="entry name" value="Cytochrome c-like domain"/>
    <property type="match status" value="1"/>
</dbReference>
<organism evidence="5">
    <name type="scientific">marine metagenome</name>
    <dbReference type="NCBI Taxonomy" id="408172"/>
    <lineage>
        <taxon>unclassified sequences</taxon>
        <taxon>metagenomes</taxon>
        <taxon>ecological metagenomes</taxon>
    </lineage>
</organism>
<reference evidence="5" key="1">
    <citation type="submission" date="2018-05" db="EMBL/GenBank/DDBJ databases">
        <authorList>
            <person name="Lanie J.A."/>
            <person name="Ng W.-L."/>
            <person name="Kazmierczak K.M."/>
            <person name="Andrzejewski T.M."/>
            <person name="Davidsen T.M."/>
            <person name="Wayne K.J."/>
            <person name="Tettelin H."/>
            <person name="Glass J.I."/>
            <person name="Rusch D."/>
            <person name="Podicherti R."/>
            <person name="Tsui H.-C.T."/>
            <person name="Winkler M.E."/>
        </authorList>
    </citation>
    <scope>NUCLEOTIDE SEQUENCE</scope>
</reference>
<dbReference type="SUPFAM" id="SSF46626">
    <property type="entry name" value="Cytochrome c"/>
    <property type="match status" value="1"/>
</dbReference>
<dbReference type="InterPro" id="IPR036909">
    <property type="entry name" value="Cyt_c-like_dom_sf"/>
</dbReference>
<protein>
    <recommendedName>
        <fullName evidence="4">Cytochrome c domain-containing protein</fullName>
    </recommendedName>
</protein>
<feature type="non-terminal residue" evidence="5">
    <location>
        <position position="646"/>
    </location>
</feature>
<dbReference type="SUPFAM" id="SSF48371">
    <property type="entry name" value="ARM repeat"/>
    <property type="match status" value="1"/>
</dbReference>
<dbReference type="PROSITE" id="PS51007">
    <property type="entry name" value="CYTC"/>
    <property type="match status" value="1"/>
</dbReference>
<evidence type="ECO:0000313" key="5">
    <source>
        <dbReference type="EMBL" id="SVB25868.1"/>
    </source>
</evidence>
<dbReference type="EMBL" id="UINC01034669">
    <property type="protein sequence ID" value="SVB25868.1"/>
    <property type="molecule type" value="Genomic_DNA"/>
</dbReference>
<dbReference type="InterPro" id="IPR055557">
    <property type="entry name" value="DUF7133"/>
</dbReference>
<sequence length="646" mass="70797">VVEMIGYSEHRDDRLGQVRLLEDENGDGRYDRSTIYAGDLAWPTAIVCHDGGVFIGATPDILFLKDTDGDQKADERRVIFTGIGDGVNRLNMQSLMNSFRWGHDNRIHGTASGTPGKVRVVGKPERGTITFRRGDFSFDPRVLDFRLESGGAQHGMDFDVAGRKFVCSNSHHIQQVMYERRYARVNPNFSPPSPVVDIPVDGASATVFRLSPDEAWRVIRTRWRVAKQVSGPVEGGGRPSGYFTAATGVTIYDGHAWPSAFSGDAFIADAGSNLVHRKKLLRHRIQFTAERPDDERDREFLASTDNWFRPVQMEVGPDGALYIADMYREVIEHPWSLPHGIKQHIDLDSGNDRGRIYRVVPENFVQPQLPRLAQATLAELVETLDHPNGWHRNTAARLLYERQNQAAVEPLRRLAKRGKTAPARMVANYSLAALGALKSNDLVLALSDESPIVRAHAIRLAEDFLPKLQPGVAGQSAVFDSPLAAGLRRLANDPDALVRYQLGWSLGGVSIPGKAVALSKLLKHSAGDRWQQVAALNAATASHAEIIGSLNADEAFARSKIGSQIVTQLETMAAGRLANVSAGSAGEYHAQVFKPKTKTNPDRAKAIEQFRPALDRRGSAIAGKATFEQRCAACHQLGGVGRAIGP</sequence>
<dbReference type="InterPro" id="IPR013428">
    <property type="entry name" value="Membrane-bound_put_N"/>
</dbReference>
<evidence type="ECO:0000256" key="1">
    <source>
        <dbReference type="ARBA" id="ARBA00022617"/>
    </source>
</evidence>
<dbReference type="PANTHER" id="PTHR33546:SF1">
    <property type="entry name" value="LARGE, MULTIFUNCTIONAL SECRETED PROTEIN"/>
    <property type="match status" value="1"/>
</dbReference>
<keyword evidence="2" id="KW-0479">Metal-binding</keyword>
<dbReference type="InterPro" id="IPR011042">
    <property type="entry name" value="6-blade_b-propeller_TolB-like"/>
</dbReference>
<dbReference type="Gene3D" id="1.25.10.10">
    <property type="entry name" value="Leucine-rich Repeat Variant"/>
    <property type="match status" value="1"/>
</dbReference>
<name>A0A382CI45_9ZZZZ</name>
<dbReference type="Pfam" id="PF23500">
    <property type="entry name" value="DUF7133"/>
    <property type="match status" value="1"/>
</dbReference>
<keyword evidence="1" id="KW-0349">Heme</keyword>
<feature type="domain" description="Cytochrome c" evidence="4">
    <location>
        <begin position="618"/>
        <end position="646"/>
    </location>
</feature>
<dbReference type="GO" id="GO:0009055">
    <property type="term" value="F:electron transfer activity"/>
    <property type="evidence" value="ECO:0007669"/>
    <property type="project" value="InterPro"/>
</dbReference>
<dbReference type="InterPro" id="IPR009056">
    <property type="entry name" value="Cyt_c-like_dom"/>
</dbReference>
<dbReference type="InterPro" id="IPR011041">
    <property type="entry name" value="Quinoprot_gluc/sorb_DH_b-prop"/>
</dbReference>
<dbReference type="SUPFAM" id="SSF50952">
    <property type="entry name" value="Soluble quinoprotein glucose dehydrogenase"/>
    <property type="match status" value="1"/>
</dbReference>
<keyword evidence="3" id="KW-0408">Iron</keyword>
<feature type="non-terminal residue" evidence="5">
    <location>
        <position position="1"/>
    </location>
</feature>
<dbReference type="PANTHER" id="PTHR33546">
    <property type="entry name" value="LARGE, MULTIFUNCTIONAL SECRETED PROTEIN-RELATED"/>
    <property type="match status" value="1"/>
</dbReference>
<dbReference type="NCBIfam" id="TIGR02604">
    <property type="entry name" value="Piru_Ver_Nterm"/>
    <property type="match status" value="1"/>
</dbReference>
<gene>
    <name evidence="5" type="ORF">METZ01_LOCUS178722</name>
</gene>
<dbReference type="GO" id="GO:0020037">
    <property type="term" value="F:heme binding"/>
    <property type="evidence" value="ECO:0007669"/>
    <property type="project" value="InterPro"/>
</dbReference>
<dbReference type="InterPro" id="IPR011989">
    <property type="entry name" value="ARM-like"/>
</dbReference>
<dbReference type="InterPro" id="IPR016024">
    <property type="entry name" value="ARM-type_fold"/>
</dbReference>
<dbReference type="AlphaFoldDB" id="A0A382CI45"/>